<reference evidence="2 3" key="1">
    <citation type="submission" date="2023-02" db="EMBL/GenBank/DDBJ databases">
        <title>Bacterial whole genome sequence for Curvibacter sp. HBC28.</title>
        <authorList>
            <person name="Le V."/>
            <person name="Ko S.-R."/>
            <person name="Ahn C.-Y."/>
            <person name="Oh H.-M."/>
        </authorList>
    </citation>
    <scope>NUCLEOTIDE SEQUENCE [LARGE SCALE GENOMIC DNA]</scope>
    <source>
        <strain evidence="2 3">HBC28</strain>
    </source>
</reference>
<dbReference type="EMBL" id="JAQSIO010000004">
    <property type="protein sequence ID" value="MDD0815757.1"/>
    <property type="molecule type" value="Genomic_DNA"/>
</dbReference>
<dbReference type="PANTHER" id="PTHR28026:SF9">
    <property type="entry name" value="2-HYDROXY-PALMITIC ACID DIOXYGENASE MPO1"/>
    <property type="match status" value="1"/>
</dbReference>
<organism evidence="2 3">
    <name type="scientific">Curvibacter microcysteis</name>
    <dbReference type="NCBI Taxonomy" id="3026419"/>
    <lineage>
        <taxon>Bacteria</taxon>
        <taxon>Pseudomonadati</taxon>
        <taxon>Pseudomonadota</taxon>
        <taxon>Betaproteobacteria</taxon>
        <taxon>Burkholderiales</taxon>
        <taxon>Comamonadaceae</taxon>
        <taxon>Curvibacter</taxon>
    </lineage>
</organism>
<feature type="transmembrane region" description="Helical" evidence="1">
    <location>
        <begin position="73"/>
        <end position="92"/>
    </location>
</feature>
<feature type="transmembrane region" description="Helical" evidence="1">
    <location>
        <begin position="46"/>
        <end position="66"/>
    </location>
</feature>
<comment type="caution">
    <text evidence="2">The sequence shown here is derived from an EMBL/GenBank/DDBJ whole genome shotgun (WGS) entry which is preliminary data.</text>
</comment>
<name>A0ABT5MGQ4_9BURK</name>
<keyword evidence="3" id="KW-1185">Reference proteome</keyword>
<gene>
    <name evidence="2" type="ORF">PSQ39_14055</name>
</gene>
<evidence type="ECO:0000256" key="1">
    <source>
        <dbReference type="SAM" id="Phobius"/>
    </source>
</evidence>
<protein>
    <submittedName>
        <fullName evidence="2">DUF962 domain-containing protein</fullName>
    </submittedName>
</protein>
<sequence>MPNTQELLTRYAHYHRDRRNITTHLIGVPMIVLAVGVLLARARFELVGFPLSAAWLAWAASTAWYLRRGQGLVEWLVSAAVGALVGLAHPLAEGSTAHWLGWGVGLFSLGWVIQFVGHYFEGRKPAFVDDLVGLLVGPLFVVAELLFALGMCLTLRHDIEVEAGPTRSGPAPSAAKAS</sequence>
<feature type="transmembrane region" description="Helical" evidence="1">
    <location>
        <begin position="98"/>
        <end position="120"/>
    </location>
</feature>
<evidence type="ECO:0000313" key="2">
    <source>
        <dbReference type="EMBL" id="MDD0815757.1"/>
    </source>
</evidence>
<keyword evidence="1" id="KW-0472">Membrane</keyword>
<evidence type="ECO:0000313" key="3">
    <source>
        <dbReference type="Proteomes" id="UP001528672"/>
    </source>
</evidence>
<dbReference type="Proteomes" id="UP001528672">
    <property type="component" value="Unassembled WGS sequence"/>
</dbReference>
<keyword evidence="1" id="KW-1133">Transmembrane helix</keyword>
<proteinExistence type="predicted"/>
<feature type="transmembrane region" description="Helical" evidence="1">
    <location>
        <begin position="132"/>
        <end position="151"/>
    </location>
</feature>
<dbReference type="Pfam" id="PF06127">
    <property type="entry name" value="Mpo1-like"/>
    <property type="match status" value="1"/>
</dbReference>
<feature type="transmembrane region" description="Helical" evidence="1">
    <location>
        <begin position="21"/>
        <end position="40"/>
    </location>
</feature>
<dbReference type="RefSeq" id="WP_273927441.1">
    <property type="nucleotide sequence ID" value="NZ_JAQSIO010000004.1"/>
</dbReference>
<accession>A0ABT5MGQ4</accession>
<dbReference type="PANTHER" id="PTHR28026">
    <property type="entry name" value="DUF962 DOMAIN PROTEIN (AFU_ORTHOLOGUE AFUA_8G05310)"/>
    <property type="match status" value="1"/>
</dbReference>
<dbReference type="InterPro" id="IPR009305">
    <property type="entry name" value="Mpo1-like"/>
</dbReference>
<keyword evidence="1" id="KW-0812">Transmembrane</keyword>